<dbReference type="SUPFAM" id="SSF54001">
    <property type="entry name" value="Cysteine proteinases"/>
    <property type="match status" value="1"/>
</dbReference>
<accession>A0A0N4X8M3</accession>
<dbReference type="Gene3D" id="3.90.70.10">
    <property type="entry name" value="Cysteine proteinases"/>
    <property type="match status" value="1"/>
</dbReference>
<dbReference type="InterPro" id="IPR013128">
    <property type="entry name" value="Peptidase_C1A"/>
</dbReference>
<organism evidence="3">
    <name type="scientific">Haemonchus placei</name>
    <name type="common">Barber's pole worm</name>
    <dbReference type="NCBI Taxonomy" id="6290"/>
    <lineage>
        <taxon>Eukaryota</taxon>
        <taxon>Metazoa</taxon>
        <taxon>Ecdysozoa</taxon>
        <taxon>Nematoda</taxon>
        <taxon>Chromadorea</taxon>
        <taxon>Rhabditida</taxon>
        <taxon>Rhabditina</taxon>
        <taxon>Rhabditomorpha</taxon>
        <taxon>Strongyloidea</taxon>
        <taxon>Trichostrongylidae</taxon>
        <taxon>Haemonchus</taxon>
    </lineage>
</organism>
<evidence type="ECO:0000259" key="2">
    <source>
        <dbReference type="Pfam" id="PF00112"/>
    </source>
</evidence>
<dbReference type="WBParaSite" id="HPLM_0002071501-mRNA-1">
    <property type="protein sequence ID" value="HPLM_0002071501-mRNA-1"/>
    <property type="gene ID" value="HPLM_0002071501"/>
</dbReference>
<dbReference type="InterPro" id="IPR038765">
    <property type="entry name" value="Papain-like_cys_pep_sf"/>
</dbReference>
<evidence type="ECO:0000256" key="1">
    <source>
        <dbReference type="ARBA" id="ARBA00008455"/>
    </source>
</evidence>
<reference evidence="3" key="1">
    <citation type="submission" date="2017-02" db="UniProtKB">
        <authorList>
            <consortium name="WormBaseParasite"/>
        </authorList>
    </citation>
    <scope>IDENTIFICATION</scope>
</reference>
<name>A0A0N4X8M3_HAEPC</name>
<sequence>LQHTAGKARGAHAIKIIGWGAENDVPYWLIANSFNDDWGEKGYFRMIRGINECGIEQEVAAGHVQL</sequence>
<dbReference type="PROSITE" id="PS00639">
    <property type="entry name" value="THIOL_PROTEASE_HIS"/>
    <property type="match status" value="1"/>
</dbReference>
<comment type="similarity">
    <text evidence="1">Belongs to the peptidase C1 family.</text>
</comment>
<proteinExistence type="inferred from homology"/>
<evidence type="ECO:0000313" key="3">
    <source>
        <dbReference type="WBParaSite" id="HPLM_0002071501-mRNA-1"/>
    </source>
</evidence>
<dbReference type="GO" id="GO:0006508">
    <property type="term" value="P:proteolysis"/>
    <property type="evidence" value="ECO:0007669"/>
    <property type="project" value="InterPro"/>
</dbReference>
<dbReference type="Pfam" id="PF00112">
    <property type="entry name" value="Peptidase_C1"/>
    <property type="match status" value="1"/>
</dbReference>
<dbReference type="AlphaFoldDB" id="A0A0N4X8M3"/>
<dbReference type="PANTHER" id="PTHR12411">
    <property type="entry name" value="CYSTEINE PROTEASE FAMILY C1-RELATED"/>
    <property type="match status" value="1"/>
</dbReference>
<feature type="domain" description="Peptidase C1A papain C-terminal" evidence="2">
    <location>
        <begin position="6"/>
        <end position="61"/>
    </location>
</feature>
<dbReference type="GO" id="GO:0008234">
    <property type="term" value="F:cysteine-type peptidase activity"/>
    <property type="evidence" value="ECO:0007669"/>
    <property type="project" value="InterPro"/>
</dbReference>
<protein>
    <submittedName>
        <fullName evidence="3">Pept_C1 domain-containing protein</fullName>
    </submittedName>
</protein>
<dbReference type="OMA" id="IANNWNT"/>
<dbReference type="InterPro" id="IPR025660">
    <property type="entry name" value="Pept_his_AS"/>
</dbReference>
<dbReference type="InterPro" id="IPR000668">
    <property type="entry name" value="Peptidase_C1A_C"/>
</dbReference>